<evidence type="ECO:0000256" key="7">
    <source>
        <dbReference type="ARBA" id="ARBA00022840"/>
    </source>
</evidence>
<dbReference type="PANTHER" id="PTHR33571">
    <property type="entry name" value="SSL8005 PROTEIN"/>
    <property type="match status" value="1"/>
</dbReference>
<comment type="similarity">
    <text evidence="9">Belongs to the MntA antitoxin family.</text>
</comment>
<gene>
    <name evidence="11" type="ORF">GCM10023188_02480</name>
</gene>
<organism evidence="11 12">
    <name type="scientific">Pontibacter saemangeumensis</name>
    <dbReference type="NCBI Taxonomy" id="1084525"/>
    <lineage>
        <taxon>Bacteria</taxon>
        <taxon>Pseudomonadati</taxon>
        <taxon>Bacteroidota</taxon>
        <taxon>Cytophagia</taxon>
        <taxon>Cytophagales</taxon>
        <taxon>Hymenobacteraceae</taxon>
        <taxon>Pontibacter</taxon>
    </lineage>
</organism>
<protein>
    <recommendedName>
        <fullName evidence="10">Polymerase nucleotidyl transferase domain-containing protein</fullName>
    </recommendedName>
</protein>
<keyword evidence="4" id="KW-0548">Nucleotidyltransferase</keyword>
<keyword evidence="7" id="KW-0067">ATP-binding</keyword>
<evidence type="ECO:0000313" key="11">
    <source>
        <dbReference type="EMBL" id="GAA4423541.1"/>
    </source>
</evidence>
<keyword evidence="6" id="KW-0547">Nucleotide-binding</keyword>
<dbReference type="PANTHER" id="PTHR33571:SF12">
    <property type="entry name" value="BSL3053 PROTEIN"/>
    <property type="match status" value="1"/>
</dbReference>
<evidence type="ECO:0000313" key="12">
    <source>
        <dbReference type="Proteomes" id="UP001500552"/>
    </source>
</evidence>
<dbReference type="SUPFAM" id="SSF81301">
    <property type="entry name" value="Nucleotidyltransferase"/>
    <property type="match status" value="1"/>
</dbReference>
<evidence type="ECO:0000256" key="5">
    <source>
        <dbReference type="ARBA" id="ARBA00022723"/>
    </source>
</evidence>
<dbReference type="Gene3D" id="3.30.460.10">
    <property type="entry name" value="Beta Polymerase, domain 2"/>
    <property type="match status" value="1"/>
</dbReference>
<comment type="caution">
    <text evidence="11">The sequence shown here is derived from an EMBL/GenBank/DDBJ whole genome shotgun (WGS) entry which is preliminary data.</text>
</comment>
<evidence type="ECO:0000256" key="2">
    <source>
        <dbReference type="ARBA" id="ARBA00022649"/>
    </source>
</evidence>
<evidence type="ECO:0000256" key="4">
    <source>
        <dbReference type="ARBA" id="ARBA00022695"/>
    </source>
</evidence>
<evidence type="ECO:0000259" key="10">
    <source>
        <dbReference type="Pfam" id="PF01909"/>
    </source>
</evidence>
<keyword evidence="12" id="KW-1185">Reference proteome</keyword>
<sequence>MYIERMGLKEEIRSKAESFAALCSNHQVKYLYAFGSSMTDRFDEEKSDIDLLVEIEVADPVEKGVKLMSLWDELEALFHRKVDLLTASSLTNPFLRRSVDETKVLIYDGSGEKVLS</sequence>
<dbReference type="CDD" id="cd05403">
    <property type="entry name" value="NT_KNTase_like"/>
    <property type="match status" value="1"/>
</dbReference>
<dbReference type="InterPro" id="IPR052038">
    <property type="entry name" value="Type-VII_TA_antitoxin"/>
</dbReference>
<evidence type="ECO:0000256" key="1">
    <source>
        <dbReference type="ARBA" id="ARBA00001946"/>
    </source>
</evidence>
<dbReference type="EMBL" id="BAABHC010000001">
    <property type="protein sequence ID" value="GAA4423541.1"/>
    <property type="molecule type" value="Genomic_DNA"/>
</dbReference>
<keyword evidence="2" id="KW-1277">Toxin-antitoxin system</keyword>
<dbReference type="Proteomes" id="UP001500552">
    <property type="component" value="Unassembled WGS sequence"/>
</dbReference>
<proteinExistence type="inferred from homology"/>
<accession>A0ABP8L840</accession>
<evidence type="ECO:0000256" key="3">
    <source>
        <dbReference type="ARBA" id="ARBA00022679"/>
    </source>
</evidence>
<reference evidence="12" key="1">
    <citation type="journal article" date="2019" name="Int. J. Syst. Evol. Microbiol.">
        <title>The Global Catalogue of Microorganisms (GCM) 10K type strain sequencing project: providing services to taxonomists for standard genome sequencing and annotation.</title>
        <authorList>
            <consortium name="The Broad Institute Genomics Platform"/>
            <consortium name="The Broad Institute Genome Sequencing Center for Infectious Disease"/>
            <person name="Wu L."/>
            <person name="Ma J."/>
        </authorList>
    </citation>
    <scope>NUCLEOTIDE SEQUENCE [LARGE SCALE GENOMIC DNA]</scope>
    <source>
        <strain evidence="12">JCM 17926</strain>
    </source>
</reference>
<keyword evidence="8" id="KW-0460">Magnesium</keyword>
<dbReference type="InterPro" id="IPR043519">
    <property type="entry name" value="NT_sf"/>
</dbReference>
<name>A0ABP8L840_9BACT</name>
<dbReference type="RefSeq" id="WP_345156316.1">
    <property type="nucleotide sequence ID" value="NZ_BAABHC010000001.1"/>
</dbReference>
<keyword evidence="3" id="KW-0808">Transferase</keyword>
<feature type="domain" description="Polymerase nucleotidyl transferase" evidence="10">
    <location>
        <begin position="21"/>
        <end position="104"/>
    </location>
</feature>
<keyword evidence="5" id="KW-0479">Metal-binding</keyword>
<evidence type="ECO:0000256" key="8">
    <source>
        <dbReference type="ARBA" id="ARBA00022842"/>
    </source>
</evidence>
<dbReference type="InterPro" id="IPR002934">
    <property type="entry name" value="Polymerase_NTP_transf_dom"/>
</dbReference>
<evidence type="ECO:0000256" key="6">
    <source>
        <dbReference type="ARBA" id="ARBA00022741"/>
    </source>
</evidence>
<comment type="cofactor">
    <cofactor evidence="1">
        <name>Mg(2+)</name>
        <dbReference type="ChEBI" id="CHEBI:18420"/>
    </cofactor>
</comment>
<dbReference type="Pfam" id="PF01909">
    <property type="entry name" value="NTP_transf_2"/>
    <property type="match status" value="1"/>
</dbReference>
<evidence type="ECO:0000256" key="9">
    <source>
        <dbReference type="ARBA" id="ARBA00038276"/>
    </source>
</evidence>